<name>A0A8J3Z431_9ACTN</name>
<dbReference type="Pfam" id="PF16653">
    <property type="entry name" value="Sacchrp_dh_C"/>
    <property type="match status" value="1"/>
</dbReference>
<gene>
    <name evidence="3" type="ORF">Vau01_046670</name>
</gene>
<dbReference type="EMBL" id="BOPG01000029">
    <property type="protein sequence ID" value="GIJ57151.1"/>
    <property type="molecule type" value="Genomic_DNA"/>
</dbReference>
<feature type="domain" description="Saccharopine dehydrogenase-like C-terminal" evidence="2">
    <location>
        <begin position="120"/>
        <end position="354"/>
    </location>
</feature>
<sequence length="391" mass="41001">MSDRSLRCAVVGAGPMGAATAAALLADGHRVLLVDRDAGRLAGAPATDRHHGDITDPATLDALAGCDAVAAALSWVDTRPLIALAHRVPVRLVTIGRPPPEHADEIGSLAPGSSIVVGAGLEPGLTEILAHRLAVAAGPDADLRLYCGGVPERPRPPMRHLSWYGTGLTISPRPTFRIVDGKLDRVERFSGVELVDVPGIGVLEAFHDGLAPWIADDPVLGSVRLMDQKTLRWPGYAARVAALAELGLLDDAPVSTVDGPVRPRAVLDAVLAPHVTPRPGDSDVTVLVAEATGPLGTYATVVRAGTDPATGTTGMGRLTGTALALATSRAVRAPDGVVYAHELFAGGDAVLVRLRRDGITVREYRRAWVRRSFTDPAIEHGFEHAFEHGDE</sequence>
<dbReference type="RefSeq" id="WP_203996272.1">
    <property type="nucleotide sequence ID" value="NZ_BOPG01000029.1"/>
</dbReference>
<comment type="caution">
    <text evidence="3">The sequence shown here is derived from an EMBL/GenBank/DDBJ whole genome shotgun (WGS) entry which is preliminary data.</text>
</comment>
<dbReference type="InterPro" id="IPR032095">
    <property type="entry name" value="Sacchrp_dh-like_C"/>
</dbReference>
<dbReference type="Pfam" id="PF02254">
    <property type="entry name" value="TrkA_N"/>
    <property type="match status" value="1"/>
</dbReference>
<evidence type="ECO:0000259" key="1">
    <source>
        <dbReference type="Pfam" id="PF02254"/>
    </source>
</evidence>
<dbReference type="SUPFAM" id="SSF55347">
    <property type="entry name" value="Glyceraldehyde-3-phosphate dehydrogenase-like, C-terminal domain"/>
    <property type="match status" value="1"/>
</dbReference>
<proteinExistence type="predicted"/>
<dbReference type="Gene3D" id="3.30.360.10">
    <property type="entry name" value="Dihydrodipicolinate Reductase, domain 2"/>
    <property type="match status" value="1"/>
</dbReference>
<accession>A0A8J3Z431</accession>
<organism evidence="3 4">
    <name type="scientific">Virgisporangium aurantiacum</name>
    <dbReference type="NCBI Taxonomy" id="175570"/>
    <lineage>
        <taxon>Bacteria</taxon>
        <taxon>Bacillati</taxon>
        <taxon>Actinomycetota</taxon>
        <taxon>Actinomycetes</taxon>
        <taxon>Micromonosporales</taxon>
        <taxon>Micromonosporaceae</taxon>
        <taxon>Virgisporangium</taxon>
    </lineage>
</organism>
<dbReference type="SUPFAM" id="SSF51735">
    <property type="entry name" value="NAD(P)-binding Rossmann-fold domains"/>
    <property type="match status" value="1"/>
</dbReference>
<evidence type="ECO:0000313" key="4">
    <source>
        <dbReference type="Proteomes" id="UP000612585"/>
    </source>
</evidence>
<evidence type="ECO:0000259" key="2">
    <source>
        <dbReference type="Pfam" id="PF16653"/>
    </source>
</evidence>
<protein>
    <submittedName>
        <fullName evidence="3">Uncharacterized protein</fullName>
    </submittedName>
</protein>
<keyword evidence="4" id="KW-1185">Reference proteome</keyword>
<dbReference type="AlphaFoldDB" id="A0A8J3Z431"/>
<dbReference type="InterPro" id="IPR036291">
    <property type="entry name" value="NAD(P)-bd_dom_sf"/>
</dbReference>
<evidence type="ECO:0000313" key="3">
    <source>
        <dbReference type="EMBL" id="GIJ57151.1"/>
    </source>
</evidence>
<dbReference type="Proteomes" id="UP000612585">
    <property type="component" value="Unassembled WGS sequence"/>
</dbReference>
<reference evidence="3" key="1">
    <citation type="submission" date="2021-01" db="EMBL/GenBank/DDBJ databases">
        <title>Whole genome shotgun sequence of Virgisporangium aurantiacum NBRC 16421.</title>
        <authorList>
            <person name="Komaki H."/>
            <person name="Tamura T."/>
        </authorList>
    </citation>
    <scope>NUCLEOTIDE SEQUENCE</scope>
    <source>
        <strain evidence="3">NBRC 16421</strain>
    </source>
</reference>
<dbReference type="InterPro" id="IPR003148">
    <property type="entry name" value="RCK_N"/>
</dbReference>
<dbReference type="Gene3D" id="3.40.50.720">
    <property type="entry name" value="NAD(P)-binding Rossmann-like Domain"/>
    <property type="match status" value="1"/>
</dbReference>
<feature type="domain" description="RCK N-terminal" evidence="1">
    <location>
        <begin position="9"/>
        <end position="74"/>
    </location>
</feature>
<dbReference type="GO" id="GO:0006813">
    <property type="term" value="P:potassium ion transport"/>
    <property type="evidence" value="ECO:0007669"/>
    <property type="project" value="InterPro"/>
</dbReference>